<dbReference type="GO" id="GO:0016020">
    <property type="term" value="C:membrane"/>
    <property type="evidence" value="ECO:0007669"/>
    <property type="project" value="UniProtKB-SubCell"/>
</dbReference>
<feature type="transmembrane region" description="Helical" evidence="7">
    <location>
        <begin position="105"/>
        <end position="124"/>
    </location>
</feature>
<dbReference type="FunFam" id="1.20.1250.20:FF:000013">
    <property type="entry name" value="MFS general substrate transporter"/>
    <property type="match status" value="1"/>
</dbReference>
<feature type="transmembrane region" description="Helical" evidence="7">
    <location>
        <begin position="263"/>
        <end position="285"/>
    </location>
</feature>
<dbReference type="Proteomes" id="UP001056012">
    <property type="component" value="Chromosome 2"/>
</dbReference>
<feature type="region of interest" description="Disordered" evidence="6">
    <location>
        <begin position="1"/>
        <end position="76"/>
    </location>
</feature>
<feature type="transmembrane region" description="Helical" evidence="7">
    <location>
        <begin position="346"/>
        <end position="367"/>
    </location>
</feature>
<evidence type="ECO:0000256" key="7">
    <source>
        <dbReference type="SAM" id="Phobius"/>
    </source>
</evidence>
<feature type="compositionally biased region" description="Basic and acidic residues" evidence="6">
    <location>
        <begin position="53"/>
        <end position="62"/>
    </location>
</feature>
<keyword evidence="4 7" id="KW-1133">Transmembrane helix</keyword>
<accession>A0A9Q8Z876</accession>
<evidence type="ECO:0000256" key="3">
    <source>
        <dbReference type="ARBA" id="ARBA00022692"/>
    </source>
</evidence>
<feature type="transmembrane region" description="Helical" evidence="7">
    <location>
        <begin position="412"/>
        <end position="433"/>
    </location>
</feature>
<feature type="transmembrane region" description="Helical" evidence="7">
    <location>
        <begin position="379"/>
        <end position="400"/>
    </location>
</feature>
<keyword evidence="3 7" id="KW-0812">Transmembrane</keyword>
<dbReference type="GO" id="GO:0022857">
    <property type="term" value="F:transmembrane transporter activity"/>
    <property type="evidence" value="ECO:0007669"/>
    <property type="project" value="InterPro"/>
</dbReference>
<evidence type="ECO:0000256" key="4">
    <source>
        <dbReference type="ARBA" id="ARBA00022989"/>
    </source>
</evidence>
<evidence type="ECO:0000256" key="6">
    <source>
        <dbReference type="SAM" id="MobiDB-lite"/>
    </source>
</evidence>
<organism evidence="9 10">
    <name type="scientific">Curvularia clavata</name>
    <dbReference type="NCBI Taxonomy" id="95742"/>
    <lineage>
        <taxon>Eukaryota</taxon>
        <taxon>Fungi</taxon>
        <taxon>Dikarya</taxon>
        <taxon>Ascomycota</taxon>
        <taxon>Pezizomycotina</taxon>
        <taxon>Dothideomycetes</taxon>
        <taxon>Pleosporomycetidae</taxon>
        <taxon>Pleosporales</taxon>
        <taxon>Pleosporineae</taxon>
        <taxon>Pleosporaceae</taxon>
        <taxon>Curvularia</taxon>
    </lineage>
</organism>
<dbReference type="PANTHER" id="PTHR43791">
    <property type="entry name" value="PERMEASE-RELATED"/>
    <property type="match status" value="1"/>
</dbReference>
<dbReference type="InterPro" id="IPR011701">
    <property type="entry name" value="MFS"/>
</dbReference>
<evidence type="ECO:0000256" key="5">
    <source>
        <dbReference type="ARBA" id="ARBA00023136"/>
    </source>
</evidence>
<feature type="region of interest" description="Disordered" evidence="6">
    <location>
        <begin position="307"/>
        <end position="329"/>
    </location>
</feature>
<evidence type="ECO:0000259" key="8">
    <source>
        <dbReference type="PROSITE" id="PS50850"/>
    </source>
</evidence>
<dbReference type="PROSITE" id="PS50850">
    <property type="entry name" value="MFS"/>
    <property type="match status" value="1"/>
</dbReference>
<keyword evidence="5 7" id="KW-0472">Membrane</keyword>
<dbReference type="InterPro" id="IPR020846">
    <property type="entry name" value="MFS_dom"/>
</dbReference>
<feature type="transmembrane region" description="Helical" evidence="7">
    <location>
        <begin position="144"/>
        <end position="163"/>
    </location>
</feature>
<feature type="compositionally biased region" description="Low complexity" evidence="6">
    <location>
        <begin position="11"/>
        <end position="33"/>
    </location>
</feature>
<keyword evidence="2" id="KW-0813">Transport</keyword>
<protein>
    <recommendedName>
        <fullName evidence="8">Major facilitator superfamily (MFS) profile domain-containing protein</fullName>
    </recommendedName>
</protein>
<comment type="subcellular location">
    <subcellularLocation>
        <location evidence="1">Membrane</location>
        <topology evidence="1">Multi-pass membrane protein</topology>
    </subcellularLocation>
</comment>
<dbReference type="EMBL" id="CP089275">
    <property type="protein sequence ID" value="USP76063.1"/>
    <property type="molecule type" value="Genomic_DNA"/>
</dbReference>
<evidence type="ECO:0000313" key="9">
    <source>
        <dbReference type="EMBL" id="USP76063.1"/>
    </source>
</evidence>
<evidence type="ECO:0000313" key="10">
    <source>
        <dbReference type="Proteomes" id="UP001056012"/>
    </source>
</evidence>
<feature type="transmembrane region" description="Helical" evidence="7">
    <location>
        <begin position="195"/>
        <end position="219"/>
    </location>
</feature>
<dbReference type="PANTHER" id="PTHR43791:SF27">
    <property type="entry name" value="TRANSPORTER, PUTATIVE (AFU_ORTHOLOGUE AFUA_2G15730)-RELATED"/>
    <property type="match status" value="1"/>
</dbReference>
<dbReference type="Pfam" id="PF07690">
    <property type="entry name" value="MFS_1"/>
    <property type="match status" value="1"/>
</dbReference>
<dbReference type="AlphaFoldDB" id="A0A9Q8Z876"/>
<dbReference type="Gene3D" id="1.20.1250.20">
    <property type="entry name" value="MFS general substrate transporter like domains"/>
    <property type="match status" value="2"/>
</dbReference>
<feature type="transmembrane region" description="Helical" evidence="7">
    <location>
        <begin position="231"/>
        <end position="251"/>
    </location>
</feature>
<dbReference type="OrthoDB" id="2985014at2759"/>
<name>A0A9Q8Z876_CURCL</name>
<dbReference type="InterPro" id="IPR036259">
    <property type="entry name" value="MFS_trans_sf"/>
</dbReference>
<sequence>MSSSLSRPSQRPASRGTSGSSSQAVSSPLSPSRYNGPSMIKDPNSFELQTVSPHREPLSKEELENDEQEGLLPSMRRPSLDSVQSYELYTPDEDRAVVKKLDRRLVVFMAFLYMLSFLDRSNIGNARIAGLADDLNLSSDQYEWLLWAFYLPYIAFEWMTLMYSVVPPHIYIALCAASWGLAASFQAVINSFGLLIILRALLGVSEAAFAPGIPFYLSFFYRRHELAFRTGIIISASPLSASFAGALAYLITRLGEHSPFSPWRLLFLVEGFPSVLVAIWAWDFIPDGPGLAKWLSPRQREVAMLRLRSEKEGEDQDRENEKYQGPPSKRGVDFREVLQTLKDPKCYLTALMFFSCNVAFSSMPVFLPTVIKNMGWESITAQGLTAPPYLFAFVTVLTTAHYSDRLQSRSTFIMFHSLLATIGYSTIAISGYLKSDNTTIRYIALFPATAGFFSAITCIITWTINNQESDSKKGTGMAILNIIGQTGPLIGTSIFPDRDGPYYARGMSICAAFMLLVGVLAALLRWVLIKDNRKRKESSSAEYAGVPLDEGESTMPKRESFSFML</sequence>
<reference evidence="9" key="1">
    <citation type="submission" date="2021-12" db="EMBL/GenBank/DDBJ databases">
        <title>Curvularia clavata genome.</title>
        <authorList>
            <person name="Cao Y."/>
        </authorList>
    </citation>
    <scope>NUCLEOTIDE SEQUENCE</scope>
    <source>
        <strain evidence="9">Yc1106</strain>
    </source>
</reference>
<dbReference type="FunFam" id="1.20.1250.20:FF:000018">
    <property type="entry name" value="MFS transporter permease"/>
    <property type="match status" value="1"/>
</dbReference>
<feature type="transmembrane region" description="Helical" evidence="7">
    <location>
        <begin position="439"/>
        <end position="464"/>
    </location>
</feature>
<gene>
    <name evidence="9" type="ORF">yc1106_03337</name>
</gene>
<evidence type="ECO:0000256" key="1">
    <source>
        <dbReference type="ARBA" id="ARBA00004141"/>
    </source>
</evidence>
<feature type="domain" description="Major facilitator superfamily (MFS) profile" evidence="8">
    <location>
        <begin position="105"/>
        <end position="533"/>
    </location>
</feature>
<keyword evidence="10" id="KW-1185">Reference proteome</keyword>
<feature type="transmembrane region" description="Helical" evidence="7">
    <location>
        <begin position="502"/>
        <end position="528"/>
    </location>
</feature>
<dbReference type="VEuPathDB" id="FungiDB:yc1106_03337"/>
<dbReference type="SUPFAM" id="SSF103473">
    <property type="entry name" value="MFS general substrate transporter"/>
    <property type="match status" value="1"/>
</dbReference>
<proteinExistence type="predicted"/>
<evidence type="ECO:0000256" key="2">
    <source>
        <dbReference type="ARBA" id="ARBA00022448"/>
    </source>
</evidence>